<dbReference type="AlphaFoldDB" id="A0A6D2KJ36"/>
<sequence length="313" mass="36584">MGKTNKTDMVNPDRYLTRAKVARNKAAREISLKKAKKLRDYIAEDEDKYWDIVWKYDGFDVEHVKEPCHCLRAMQVIKCKPNEDCPLEVTLYAKMGLHRYNMIQGTDLKLDRIQKYNKHLHVLPSTYYITLVAWNPATGTRVPFQTSIHEIKWNVLDVQCRIARLKEKRGTKAKVEKTPGFYHVVVPKWPEDDVLADQNRFYVVPESEWQENDWIILYLQLAFVTTNRYSNNLKLSDLKIVEVMVETKENVEPPSERLKGFKDAVLYIKYDQDLGEGQVSKRRAIITRDVDSRSGHMSLIGKIEDPEQHEASI</sequence>
<evidence type="ECO:0000313" key="1">
    <source>
        <dbReference type="EMBL" id="CAA7048246.1"/>
    </source>
</evidence>
<dbReference type="OrthoDB" id="1043149at2759"/>
<name>A0A6D2KJ36_9BRAS</name>
<dbReference type="Proteomes" id="UP000467841">
    <property type="component" value="Unassembled WGS sequence"/>
</dbReference>
<accession>A0A6D2KJ36</accession>
<gene>
    <name evidence="1" type="ORF">MERR_LOCUS35481</name>
</gene>
<dbReference type="EMBL" id="CACVBM020001385">
    <property type="protein sequence ID" value="CAA7048246.1"/>
    <property type="molecule type" value="Genomic_DNA"/>
</dbReference>
<dbReference type="InterPro" id="IPR006462">
    <property type="entry name" value="MS5"/>
</dbReference>
<dbReference type="PANTHER" id="PTHR31260:SF28">
    <property type="entry name" value="CYSTATIN DOMAIN PROTEIN"/>
    <property type="match status" value="1"/>
</dbReference>
<evidence type="ECO:0000313" key="2">
    <source>
        <dbReference type="Proteomes" id="UP000467841"/>
    </source>
</evidence>
<organism evidence="1 2">
    <name type="scientific">Microthlaspi erraticum</name>
    <dbReference type="NCBI Taxonomy" id="1685480"/>
    <lineage>
        <taxon>Eukaryota</taxon>
        <taxon>Viridiplantae</taxon>
        <taxon>Streptophyta</taxon>
        <taxon>Embryophyta</taxon>
        <taxon>Tracheophyta</taxon>
        <taxon>Spermatophyta</taxon>
        <taxon>Magnoliopsida</taxon>
        <taxon>eudicotyledons</taxon>
        <taxon>Gunneridae</taxon>
        <taxon>Pentapetalae</taxon>
        <taxon>rosids</taxon>
        <taxon>malvids</taxon>
        <taxon>Brassicales</taxon>
        <taxon>Brassicaceae</taxon>
        <taxon>Coluteocarpeae</taxon>
        <taxon>Microthlaspi</taxon>
    </lineage>
</organism>
<protein>
    <submittedName>
        <fullName evidence="1">Uncharacterized protein</fullName>
    </submittedName>
</protein>
<proteinExistence type="predicted"/>
<dbReference type="NCBIfam" id="TIGR01572">
    <property type="entry name" value="A_thl_para_3677"/>
    <property type="match status" value="1"/>
</dbReference>
<dbReference type="PANTHER" id="PTHR31260">
    <property type="entry name" value="CYSTATIN/MONELLIN SUPERFAMILY PROTEIN"/>
    <property type="match status" value="1"/>
</dbReference>
<comment type="caution">
    <text evidence="1">The sequence shown here is derived from an EMBL/GenBank/DDBJ whole genome shotgun (WGS) entry which is preliminary data.</text>
</comment>
<dbReference type="Pfam" id="PF04776">
    <property type="entry name" value="protein_MS5"/>
    <property type="match status" value="1"/>
</dbReference>
<reference evidence="1" key="1">
    <citation type="submission" date="2020-01" db="EMBL/GenBank/DDBJ databases">
        <authorList>
            <person name="Mishra B."/>
        </authorList>
    </citation>
    <scope>NUCLEOTIDE SEQUENCE [LARGE SCALE GENOMIC DNA]</scope>
</reference>
<keyword evidence="2" id="KW-1185">Reference proteome</keyword>